<proteinExistence type="predicted"/>
<sequence length="146" mass="15982">MLGRRDFTQDELEHARSEIVGQLAAYEVLAGTVTDPAGIAALEVFSSGFFTAMLLALDRPFVHRLRLVTGTDGNALNEVEMLVDSLINHSGVLQPSTELALDPETSVTGIAFGEEIHLTIDQFERLAAAFFVEIEKKFIIEAAEFD</sequence>
<name>A0ABU9W2F4_9MICO</name>
<organism evidence="1 2">
    <name type="scientific">Leifsonia stereocauli</name>
    <dbReference type="NCBI Taxonomy" id="3134136"/>
    <lineage>
        <taxon>Bacteria</taxon>
        <taxon>Bacillati</taxon>
        <taxon>Actinomycetota</taxon>
        <taxon>Actinomycetes</taxon>
        <taxon>Micrococcales</taxon>
        <taxon>Microbacteriaceae</taxon>
        <taxon>Leifsonia</taxon>
    </lineage>
</organism>
<reference evidence="1 2" key="1">
    <citation type="submission" date="2024-03" db="EMBL/GenBank/DDBJ databases">
        <title>YIM 134122 draft genome.</title>
        <authorList>
            <person name="Zuo S."/>
            <person name="Xiong L."/>
        </authorList>
    </citation>
    <scope>NUCLEOTIDE SEQUENCE [LARGE SCALE GENOMIC DNA]</scope>
    <source>
        <strain evidence="1 2">YIM 134122</strain>
    </source>
</reference>
<gene>
    <name evidence="1" type="ORF">WJX64_04695</name>
</gene>
<evidence type="ECO:0000313" key="1">
    <source>
        <dbReference type="EMBL" id="MEN1945835.1"/>
    </source>
</evidence>
<comment type="caution">
    <text evidence="1">The sequence shown here is derived from an EMBL/GenBank/DDBJ whole genome shotgun (WGS) entry which is preliminary data.</text>
</comment>
<evidence type="ECO:0008006" key="3">
    <source>
        <dbReference type="Google" id="ProtNLM"/>
    </source>
</evidence>
<keyword evidence="2" id="KW-1185">Reference proteome</keyword>
<protein>
    <recommendedName>
        <fullName evidence="3">YbjN domain-containing protein</fullName>
    </recommendedName>
</protein>
<dbReference type="Proteomes" id="UP001425155">
    <property type="component" value="Unassembled WGS sequence"/>
</dbReference>
<dbReference type="EMBL" id="JBCLVG010000001">
    <property type="protein sequence ID" value="MEN1945835.1"/>
    <property type="molecule type" value="Genomic_DNA"/>
</dbReference>
<evidence type="ECO:0000313" key="2">
    <source>
        <dbReference type="Proteomes" id="UP001425155"/>
    </source>
</evidence>
<accession>A0ABU9W2F4</accession>
<dbReference type="RefSeq" id="WP_342112312.1">
    <property type="nucleotide sequence ID" value="NZ_JBCAUN010000001.1"/>
</dbReference>